<evidence type="ECO:0000313" key="2">
    <source>
        <dbReference type="Proteomes" id="UP001281305"/>
    </source>
</evidence>
<gene>
    <name evidence="1" type="ORF">RZS32_011990</name>
</gene>
<evidence type="ECO:0000313" key="1">
    <source>
        <dbReference type="EMBL" id="WYK17138.1"/>
    </source>
</evidence>
<proteinExistence type="predicted"/>
<dbReference type="EMBL" id="CP146606">
    <property type="protein sequence ID" value="WYK17138.1"/>
    <property type="molecule type" value="Genomic_DNA"/>
</dbReference>
<keyword evidence="2" id="KW-1185">Reference proteome</keyword>
<organism evidence="1 2">
    <name type="scientific">Roseovarius rhodophyticola</name>
    <dbReference type="NCBI Taxonomy" id="3080827"/>
    <lineage>
        <taxon>Bacteria</taxon>
        <taxon>Pseudomonadati</taxon>
        <taxon>Pseudomonadota</taxon>
        <taxon>Alphaproteobacteria</taxon>
        <taxon>Rhodobacterales</taxon>
        <taxon>Roseobacteraceae</taxon>
        <taxon>Roseovarius</taxon>
    </lineage>
</organism>
<dbReference type="Proteomes" id="UP001281305">
    <property type="component" value="Chromosome"/>
</dbReference>
<accession>A0ABZ2TG98</accession>
<sequence>MFDWSRCFGHCLEPLAYQRLARHGGVTGSKRESALTLAVQQGLETYLSGEALEINDEKLGISASVRPDETYKSVSGHWCRSFTETIAVAGQDIRRKAIACRDRDSQSWIRMQTVIEGPIYNELAKTDL</sequence>
<reference evidence="1 2" key="1">
    <citation type="submission" date="2024-02" db="EMBL/GenBank/DDBJ databases">
        <title>Roseovarius strain W115 nov., isolated from a marine algae.</title>
        <authorList>
            <person name="Lee M.W."/>
            <person name="Lee J.K."/>
            <person name="Kim J.M."/>
            <person name="Choi D.G."/>
            <person name="Baek J.H."/>
            <person name="Bayburt H."/>
            <person name="Jung J.J."/>
            <person name="Han D.M."/>
            <person name="Jeon C.O."/>
        </authorList>
    </citation>
    <scope>NUCLEOTIDE SEQUENCE [LARGE SCALE GENOMIC DNA]</scope>
    <source>
        <strain evidence="1 2">W115</strain>
    </source>
</reference>
<name>A0ABZ2TG98_9RHOB</name>
<protein>
    <submittedName>
        <fullName evidence="1">DVU3141 family protein</fullName>
    </submittedName>
</protein>